<comment type="caution">
    <text evidence="9">The sequence shown here is derived from an EMBL/GenBank/DDBJ whole genome shotgun (WGS) entry which is preliminary data.</text>
</comment>
<name>A0A231H310_9NOCA</name>
<dbReference type="Gene3D" id="1.10.540.10">
    <property type="entry name" value="Acyl-CoA dehydrogenase/oxidase, N-terminal domain"/>
    <property type="match status" value="2"/>
</dbReference>
<evidence type="ECO:0000259" key="8">
    <source>
        <dbReference type="Pfam" id="PF02771"/>
    </source>
</evidence>
<organism evidence="9 10">
    <name type="scientific">Nocardia cerradoensis</name>
    <dbReference type="NCBI Taxonomy" id="85688"/>
    <lineage>
        <taxon>Bacteria</taxon>
        <taxon>Bacillati</taxon>
        <taxon>Actinomycetota</taxon>
        <taxon>Actinomycetes</taxon>
        <taxon>Mycobacteriales</taxon>
        <taxon>Nocardiaceae</taxon>
        <taxon>Nocardia</taxon>
    </lineage>
</organism>
<dbReference type="SUPFAM" id="SSF47203">
    <property type="entry name" value="Acyl-CoA dehydrogenase C-terminal domain-like"/>
    <property type="match status" value="2"/>
</dbReference>
<dbReference type="Gene3D" id="1.20.140.10">
    <property type="entry name" value="Butyryl-CoA Dehydrogenase, subunit A, domain 3"/>
    <property type="match status" value="2"/>
</dbReference>
<keyword evidence="5 9" id="KW-0560">Oxidoreductase</keyword>
<comment type="cofactor">
    <cofactor evidence="1">
        <name>FAD</name>
        <dbReference type="ChEBI" id="CHEBI:57692"/>
    </cofactor>
</comment>
<dbReference type="InterPro" id="IPR009075">
    <property type="entry name" value="AcylCo_DH/oxidase_C"/>
</dbReference>
<dbReference type="GO" id="GO:0005886">
    <property type="term" value="C:plasma membrane"/>
    <property type="evidence" value="ECO:0007669"/>
    <property type="project" value="TreeGrafter"/>
</dbReference>
<feature type="domain" description="Acyl-CoA oxidase/dehydrogenase middle" evidence="7">
    <location>
        <begin position="500"/>
        <end position="594"/>
    </location>
</feature>
<dbReference type="Pfam" id="PF02770">
    <property type="entry name" value="Acyl-CoA_dh_M"/>
    <property type="match status" value="1"/>
</dbReference>
<dbReference type="InterPro" id="IPR013786">
    <property type="entry name" value="AcylCoA_DH/ox_N"/>
</dbReference>
<dbReference type="InterPro" id="IPR036250">
    <property type="entry name" value="AcylCo_DH-like_C"/>
</dbReference>
<feature type="domain" description="Acyl-CoA dehydrogenase/oxidase N-terminal" evidence="8">
    <location>
        <begin position="398"/>
        <end position="488"/>
    </location>
</feature>
<comment type="similarity">
    <text evidence="2">Belongs to the acyl-CoA dehydrogenase family.</text>
</comment>
<evidence type="ECO:0000313" key="9">
    <source>
        <dbReference type="EMBL" id="OXR43251.1"/>
    </source>
</evidence>
<feature type="domain" description="Acyl-CoA dehydrogenase/oxidase C-terminal" evidence="6">
    <location>
        <begin position="238"/>
        <end position="357"/>
    </location>
</feature>
<dbReference type="EC" id="1.3.1.95" evidence="9"/>
<evidence type="ECO:0000256" key="2">
    <source>
        <dbReference type="ARBA" id="ARBA00009347"/>
    </source>
</evidence>
<evidence type="ECO:0000259" key="6">
    <source>
        <dbReference type="Pfam" id="PF00441"/>
    </source>
</evidence>
<protein>
    <submittedName>
        <fullName evidence="9">Acryloyl-CoA reductase (NADH)</fullName>
        <ecNumber evidence="9">1.3.1.95</ecNumber>
    </submittedName>
</protein>
<reference evidence="9 10" key="1">
    <citation type="submission" date="2017-07" db="EMBL/GenBank/DDBJ databases">
        <title>First draft Genome Sequence of Nocardia cerradoensis isolated from human infection.</title>
        <authorList>
            <person name="Carrasco G."/>
        </authorList>
    </citation>
    <scope>NUCLEOTIDE SEQUENCE [LARGE SCALE GENOMIC DNA]</scope>
    <source>
        <strain evidence="9 10">CNM20130759</strain>
    </source>
</reference>
<evidence type="ECO:0000256" key="3">
    <source>
        <dbReference type="ARBA" id="ARBA00022630"/>
    </source>
</evidence>
<dbReference type="GO" id="GO:0043958">
    <property type="term" value="F:acryloyl-CoA reductase (NADH) activity"/>
    <property type="evidence" value="ECO:0007669"/>
    <property type="project" value="UniProtKB-EC"/>
</dbReference>
<dbReference type="PANTHER" id="PTHR43292:SF3">
    <property type="entry name" value="ACYL-COA DEHYDROGENASE FADE29"/>
    <property type="match status" value="1"/>
</dbReference>
<keyword evidence="4" id="KW-0274">FAD</keyword>
<dbReference type="InterPro" id="IPR006091">
    <property type="entry name" value="Acyl-CoA_Oxase/DH_mid-dom"/>
</dbReference>
<dbReference type="Proteomes" id="UP000215506">
    <property type="component" value="Unassembled WGS sequence"/>
</dbReference>
<dbReference type="SUPFAM" id="SSF56645">
    <property type="entry name" value="Acyl-CoA dehydrogenase NM domain-like"/>
    <property type="match status" value="2"/>
</dbReference>
<feature type="domain" description="Acyl-CoA dehydrogenase/oxidase C-terminal" evidence="6">
    <location>
        <begin position="607"/>
        <end position="749"/>
    </location>
</feature>
<dbReference type="InterPro" id="IPR046373">
    <property type="entry name" value="Acyl-CoA_Oxase/DH_mid-dom_sf"/>
</dbReference>
<dbReference type="Pfam" id="PF02771">
    <property type="entry name" value="Acyl-CoA_dh_N"/>
    <property type="match status" value="2"/>
</dbReference>
<dbReference type="Pfam" id="PF00441">
    <property type="entry name" value="Acyl-CoA_dh_1"/>
    <property type="match status" value="2"/>
</dbReference>
<evidence type="ECO:0000313" key="10">
    <source>
        <dbReference type="Proteomes" id="UP000215506"/>
    </source>
</evidence>
<dbReference type="PANTHER" id="PTHR43292">
    <property type="entry name" value="ACYL-COA DEHYDROGENASE"/>
    <property type="match status" value="1"/>
</dbReference>
<dbReference type="InterPro" id="IPR052161">
    <property type="entry name" value="Mycobact_Acyl-CoA_DH"/>
</dbReference>
<accession>A0A231H310</accession>
<dbReference type="EMBL" id="NGAF01000010">
    <property type="protein sequence ID" value="OXR43251.1"/>
    <property type="molecule type" value="Genomic_DNA"/>
</dbReference>
<dbReference type="Gene3D" id="2.40.110.10">
    <property type="entry name" value="Butyryl-CoA Dehydrogenase, subunit A, domain 2"/>
    <property type="match status" value="1"/>
</dbReference>
<gene>
    <name evidence="9" type="primary">acrC_6</name>
    <name evidence="9" type="ORF">B7C42_04673</name>
</gene>
<dbReference type="InterPro" id="IPR037069">
    <property type="entry name" value="AcylCoA_DH/ox_N_sf"/>
</dbReference>
<dbReference type="AlphaFoldDB" id="A0A231H310"/>
<dbReference type="InterPro" id="IPR009100">
    <property type="entry name" value="AcylCoA_DH/oxidase_NM_dom_sf"/>
</dbReference>
<sequence length="753" mass="78064">MINSSVVVADTEEQQSLVEAIAQLLDRHWGPGSAHKLIQDPDRVSEVSLWSQLAEVGVAGLPVPESQGGSGGSWADFAVAAEALGSAVAPTPVIAVAGALGALSAPNVAGGDLSAQIASGRVVPAVAWTEHTGMPAVAGRFEAVAGDHPGRALVSGTAALILTPEADVVLVLAESESGPLLIAVPTSDTDAVRTERTQSLDLLRPLGAVNLRQAAGTVLATGDDAVVAIRRSLVTAGLALAGDLTGVASHCLWAAVDYAATREQFGKPIGAFQAVKHKCADMLAHVELARATAREVAGLLDSGAGAAALDQAVALALLESVTAAQHVTADYIQVLAGVGFTWEHEAHLYYRRAGASAPLFGGVSAARERLDPTRDAAASTVAAEIAPGSPAAELAAAVESLLPLHHEQWGADDSFPARLSWQQRLHQAGWIAPHWPTEFGGRGLSIVDQVACDQVLAGSRAPMLAGVLGVNNVAPTLMHYGTAEQREHLAAIQAGTEVWCQGFSEPGSGSDLASLRTRATLDGDEFVINGQKIWTSEGMEGTHCLLLVRTDPQAPPHKGISALLVPMDTPGITRRPITQITGEGGFAEVFFDDVRVPRSALLGPLHEGWKVTMTTLGFERAGVIMMAGRLEQTVLDLVTTLAGHELPAHARAELTDRLSEARAVGLLGKRALGRIAAGGAPGAEHSVIKLVWSTTMQAIGDTHLRVLGPAAITTATGAAAQHDYLMSRSATIAGGTTEIMRNILAERVLGMPK</sequence>
<feature type="domain" description="Acyl-CoA dehydrogenase/oxidase N-terminal" evidence="8">
    <location>
        <begin position="11"/>
        <end position="100"/>
    </location>
</feature>
<evidence type="ECO:0000256" key="4">
    <source>
        <dbReference type="ARBA" id="ARBA00022827"/>
    </source>
</evidence>
<proteinExistence type="inferred from homology"/>
<evidence type="ECO:0000256" key="1">
    <source>
        <dbReference type="ARBA" id="ARBA00001974"/>
    </source>
</evidence>
<keyword evidence="10" id="KW-1185">Reference proteome</keyword>
<evidence type="ECO:0000256" key="5">
    <source>
        <dbReference type="ARBA" id="ARBA00023002"/>
    </source>
</evidence>
<dbReference type="FunFam" id="2.40.110.10:FF:000011">
    <property type="entry name" value="Acyl-CoA dehydrogenase FadE34"/>
    <property type="match status" value="1"/>
</dbReference>
<dbReference type="RefSeq" id="WP_219824621.1">
    <property type="nucleotide sequence ID" value="NZ_NGAF01000010.1"/>
</dbReference>
<dbReference type="GO" id="GO:0050660">
    <property type="term" value="F:flavin adenine dinucleotide binding"/>
    <property type="evidence" value="ECO:0007669"/>
    <property type="project" value="InterPro"/>
</dbReference>
<keyword evidence="3" id="KW-0285">Flavoprotein</keyword>
<evidence type="ECO:0000259" key="7">
    <source>
        <dbReference type="Pfam" id="PF02770"/>
    </source>
</evidence>